<reference evidence="15 16" key="1">
    <citation type="journal article" date="2014" name="Int. J. Syst. Evol. Microbiol.">
        <title>Complete genome sequence of Corynebacterium casei LMG S-19264T (=DSM 44701T), isolated from a smear-ripened cheese.</title>
        <authorList>
            <consortium name="US DOE Joint Genome Institute (JGI-PGF)"/>
            <person name="Walter F."/>
            <person name="Albersmeier A."/>
            <person name="Kalinowski J."/>
            <person name="Ruckert C."/>
        </authorList>
    </citation>
    <scope>NUCLEOTIDE SEQUENCE [LARGE SCALE GENOMIC DNA]</scope>
    <source>
        <strain evidence="15 16">CGMCC 1.15896</strain>
    </source>
</reference>
<keyword evidence="6" id="KW-0813">Transport</keyword>
<proteinExistence type="inferred from homology"/>
<name>A0A916REI6_9HYPH</name>
<evidence type="ECO:0000256" key="3">
    <source>
        <dbReference type="ARBA" id="ARBA00006742"/>
    </source>
</evidence>
<evidence type="ECO:0000256" key="2">
    <source>
        <dbReference type="ARBA" id="ARBA00004162"/>
    </source>
</evidence>
<comment type="function">
    <text evidence="1">The SecYEG-SecDF-YajC-YidC holo-translocon (HTL) protein secretase/insertase is a supercomplex required for protein secretion, insertion of proteins into membranes, and assembly of membrane protein complexes. While the SecYEG complex is essential for assembly of a number of proteins and complexes, the SecDF-YajC-YidC subcomplex facilitates these functions.</text>
</comment>
<evidence type="ECO:0000313" key="16">
    <source>
        <dbReference type="Proteomes" id="UP000596977"/>
    </source>
</evidence>
<protein>
    <recommendedName>
        <fullName evidence="5">Sec translocon accessory complex subunit YajC</fullName>
    </recommendedName>
</protein>
<dbReference type="SMART" id="SM01323">
    <property type="entry name" value="YajC"/>
    <property type="match status" value="1"/>
</dbReference>
<keyword evidence="7" id="KW-1003">Cell membrane</keyword>
<evidence type="ECO:0000256" key="5">
    <source>
        <dbReference type="ARBA" id="ARBA00014962"/>
    </source>
</evidence>
<dbReference type="EMBL" id="BMKB01000003">
    <property type="protein sequence ID" value="GGA53261.1"/>
    <property type="molecule type" value="Genomic_DNA"/>
</dbReference>
<feature type="region of interest" description="Disordered" evidence="13">
    <location>
        <begin position="103"/>
        <end position="164"/>
    </location>
</feature>
<feature type="compositionally biased region" description="Basic residues" evidence="13">
    <location>
        <begin position="123"/>
        <end position="132"/>
    </location>
</feature>
<gene>
    <name evidence="15" type="ORF">GCM10011499_24250</name>
</gene>
<evidence type="ECO:0000256" key="7">
    <source>
        <dbReference type="ARBA" id="ARBA00022475"/>
    </source>
</evidence>
<evidence type="ECO:0000256" key="9">
    <source>
        <dbReference type="ARBA" id="ARBA00022927"/>
    </source>
</evidence>
<comment type="caution">
    <text evidence="15">The sequence shown here is derived from an EMBL/GenBank/DDBJ whole genome shotgun (WGS) entry which is preliminary data.</text>
</comment>
<dbReference type="OrthoDB" id="9811406at2"/>
<comment type="similarity">
    <text evidence="3">Belongs to the YajC family.</text>
</comment>
<evidence type="ECO:0000256" key="4">
    <source>
        <dbReference type="ARBA" id="ARBA00011718"/>
    </source>
</evidence>
<dbReference type="NCBIfam" id="TIGR00739">
    <property type="entry name" value="yajC"/>
    <property type="match status" value="1"/>
</dbReference>
<evidence type="ECO:0000256" key="11">
    <source>
        <dbReference type="ARBA" id="ARBA00023010"/>
    </source>
</evidence>
<feature type="compositionally biased region" description="Basic and acidic residues" evidence="13">
    <location>
        <begin position="103"/>
        <end position="114"/>
    </location>
</feature>
<evidence type="ECO:0000256" key="6">
    <source>
        <dbReference type="ARBA" id="ARBA00022448"/>
    </source>
</evidence>
<evidence type="ECO:0000256" key="13">
    <source>
        <dbReference type="SAM" id="MobiDB-lite"/>
    </source>
</evidence>
<evidence type="ECO:0000256" key="14">
    <source>
        <dbReference type="SAM" id="Phobius"/>
    </source>
</evidence>
<dbReference type="PANTHER" id="PTHR33909:SF1">
    <property type="entry name" value="SEC TRANSLOCON ACCESSORY COMPLEX SUBUNIT YAJC"/>
    <property type="match status" value="1"/>
</dbReference>
<dbReference type="PRINTS" id="PR01853">
    <property type="entry name" value="YAJCTRNLCASE"/>
</dbReference>
<keyword evidence="16" id="KW-1185">Reference proteome</keyword>
<dbReference type="AlphaFoldDB" id="A0A916REI6"/>
<evidence type="ECO:0000256" key="10">
    <source>
        <dbReference type="ARBA" id="ARBA00022989"/>
    </source>
</evidence>
<evidence type="ECO:0000256" key="1">
    <source>
        <dbReference type="ARBA" id="ARBA00002061"/>
    </source>
</evidence>
<dbReference type="GO" id="GO:0015031">
    <property type="term" value="P:protein transport"/>
    <property type="evidence" value="ECO:0007669"/>
    <property type="project" value="UniProtKB-KW"/>
</dbReference>
<keyword evidence="11" id="KW-0811">Translocation</keyword>
<keyword evidence="10 14" id="KW-1133">Transmembrane helix</keyword>
<feature type="compositionally biased region" description="Low complexity" evidence="13">
    <location>
        <begin position="133"/>
        <end position="147"/>
    </location>
</feature>
<dbReference type="Proteomes" id="UP000596977">
    <property type="component" value="Unassembled WGS sequence"/>
</dbReference>
<dbReference type="PANTHER" id="PTHR33909">
    <property type="entry name" value="SEC TRANSLOCON ACCESSORY COMPLEX SUBUNIT YAJC"/>
    <property type="match status" value="1"/>
</dbReference>
<evidence type="ECO:0000256" key="12">
    <source>
        <dbReference type="ARBA" id="ARBA00023136"/>
    </source>
</evidence>
<keyword evidence="12 14" id="KW-0472">Membrane</keyword>
<dbReference type="GO" id="GO:0005886">
    <property type="term" value="C:plasma membrane"/>
    <property type="evidence" value="ECO:0007669"/>
    <property type="project" value="UniProtKB-SubCell"/>
</dbReference>
<organism evidence="15 16">
    <name type="scientific">Pelagibacterium lentulum</name>
    <dbReference type="NCBI Taxonomy" id="2029865"/>
    <lineage>
        <taxon>Bacteria</taxon>
        <taxon>Pseudomonadati</taxon>
        <taxon>Pseudomonadota</taxon>
        <taxon>Alphaproteobacteria</taxon>
        <taxon>Hyphomicrobiales</taxon>
        <taxon>Devosiaceae</taxon>
        <taxon>Pelagibacterium</taxon>
    </lineage>
</organism>
<dbReference type="InterPro" id="IPR003849">
    <property type="entry name" value="Preprotein_translocase_YajC"/>
</dbReference>
<sequence length="164" mass="17337">MFVTPAYAQGAAGPSGMDFVSSFIPIILLIAIFWFLIFRPQQKRMKAHNAMLAAVKRGDTIVTNGGIVGKVTKAVENEDLEVEIAAGMKVKVVRSMIADVRSKTEPVNDNKAVETKSANTKSSKAKGGRGRAAKAAPAETDTAAPEADSVEAEATETGAEKETK</sequence>
<comment type="subunit">
    <text evidence="4">Part of the SecDF-YidC-YajC translocase complex. The SecDF-YidC-YajC translocase forms a supercomplex with SecYEG, called the holo-translocon (HTL).</text>
</comment>
<evidence type="ECO:0000256" key="8">
    <source>
        <dbReference type="ARBA" id="ARBA00022692"/>
    </source>
</evidence>
<keyword evidence="8 14" id="KW-0812">Transmembrane</keyword>
<feature type="transmembrane region" description="Helical" evidence="14">
    <location>
        <begin position="20"/>
        <end position="38"/>
    </location>
</feature>
<evidence type="ECO:0000313" key="15">
    <source>
        <dbReference type="EMBL" id="GGA53261.1"/>
    </source>
</evidence>
<dbReference type="Pfam" id="PF02699">
    <property type="entry name" value="YajC"/>
    <property type="match status" value="1"/>
</dbReference>
<accession>A0A916REI6</accession>
<comment type="subcellular location">
    <subcellularLocation>
        <location evidence="2">Cell membrane</location>
        <topology evidence="2">Single-pass membrane protein</topology>
    </subcellularLocation>
</comment>
<keyword evidence="9" id="KW-0653">Protein transport</keyword>